<feature type="signal peptide" evidence="1">
    <location>
        <begin position="1"/>
        <end position="27"/>
    </location>
</feature>
<evidence type="ECO:0008006" key="4">
    <source>
        <dbReference type="Google" id="ProtNLM"/>
    </source>
</evidence>
<protein>
    <recommendedName>
        <fullName evidence="4">Phage tail protein</fullName>
    </recommendedName>
</protein>
<keyword evidence="3" id="KW-1185">Reference proteome</keyword>
<reference evidence="2 3" key="1">
    <citation type="submission" date="2016-05" db="EMBL/GenBank/DDBJ databases">
        <title>Genome sequencing reveals origins of a unique bacterial endosymbiosis in the earliest lineages of terrestrial Fungi.</title>
        <authorList>
            <consortium name="DOE Joint Genome Institute"/>
            <person name="Uehling J."/>
            <person name="Gryganskyi A."/>
            <person name="Hameed K."/>
            <person name="Tschaplinski T."/>
            <person name="Misztal P."/>
            <person name="Wu S."/>
            <person name="Desiro A."/>
            <person name="Vande Pol N."/>
            <person name="Du Z.-Y."/>
            <person name="Zienkiewicz A."/>
            <person name="Zienkiewicz K."/>
            <person name="Morin E."/>
            <person name="Tisserant E."/>
            <person name="Splivallo R."/>
            <person name="Hainaut M."/>
            <person name="Henrissat B."/>
            <person name="Ohm R."/>
            <person name="Kuo A."/>
            <person name="Yan J."/>
            <person name="Lipzen A."/>
            <person name="Nolan M."/>
            <person name="Labutti K."/>
            <person name="Barry K."/>
            <person name="Goldstein A."/>
            <person name="Labbe J."/>
            <person name="Schadt C."/>
            <person name="Tuskan G."/>
            <person name="Grigoriev I."/>
            <person name="Martin F."/>
            <person name="Vilgalys R."/>
            <person name="Bonito G."/>
        </authorList>
    </citation>
    <scope>NUCLEOTIDE SEQUENCE [LARGE SCALE GENOMIC DNA]</scope>
    <source>
        <strain evidence="2 3">AG-77</strain>
    </source>
</reference>
<dbReference type="PANTHER" id="PTHR38009:SF1">
    <property type="entry name" value="CONSERVED HYPOTHETICAL PHAGE TAIL PROTEIN"/>
    <property type="match status" value="1"/>
</dbReference>
<dbReference type="OrthoDB" id="2393245at2759"/>
<dbReference type="InterPro" id="IPR011747">
    <property type="entry name" value="CHP02241"/>
</dbReference>
<feature type="chain" id="PRO_5008276160" description="Phage tail protein" evidence="1">
    <location>
        <begin position="28"/>
        <end position="177"/>
    </location>
</feature>
<dbReference type="Proteomes" id="UP000078512">
    <property type="component" value="Unassembled WGS sequence"/>
</dbReference>
<name>A0A197JQA1_9FUNG</name>
<evidence type="ECO:0000313" key="3">
    <source>
        <dbReference type="Proteomes" id="UP000078512"/>
    </source>
</evidence>
<evidence type="ECO:0000256" key="1">
    <source>
        <dbReference type="SAM" id="SignalP"/>
    </source>
</evidence>
<dbReference type="InterPro" id="IPR010667">
    <property type="entry name" value="Phage_T4_Gp19"/>
</dbReference>
<dbReference type="Pfam" id="PF06841">
    <property type="entry name" value="Phage_T4_gp19"/>
    <property type="match status" value="1"/>
</dbReference>
<dbReference type="AlphaFoldDB" id="A0A197JQA1"/>
<sequence>MFSAPRTKFATLALIVFLIIALFQVNAAPALDKKTMAAVYPLATYRFIVDLGRDRMACSAVSGLEQTVETIEYKDGLGGHFALPGRGQPFNLALKRCMAPKNSQLYDWISSTSLNHVEKKDISISLTDVTGKELLVTWTITNAFPTKSLAPTFDATTNEVAFEELSLVADQVTTQFH</sequence>
<dbReference type="EMBL" id="KV442057">
    <property type="protein sequence ID" value="OAQ27447.1"/>
    <property type="molecule type" value="Genomic_DNA"/>
</dbReference>
<dbReference type="NCBIfam" id="TIGR02241">
    <property type="entry name" value="conserved hypothetical phage tail region protein"/>
    <property type="match status" value="1"/>
</dbReference>
<proteinExistence type="predicted"/>
<evidence type="ECO:0000313" key="2">
    <source>
        <dbReference type="EMBL" id="OAQ27447.1"/>
    </source>
</evidence>
<organism evidence="2 3">
    <name type="scientific">Linnemannia elongata AG-77</name>
    <dbReference type="NCBI Taxonomy" id="1314771"/>
    <lineage>
        <taxon>Eukaryota</taxon>
        <taxon>Fungi</taxon>
        <taxon>Fungi incertae sedis</taxon>
        <taxon>Mucoromycota</taxon>
        <taxon>Mortierellomycotina</taxon>
        <taxon>Mortierellomycetes</taxon>
        <taxon>Mortierellales</taxon>
        <taxon>Mortierellaceae</taxon>
        <taxon>Linnemannia</taxon>
    </lineage>
</organism>
<keyword evidence="1" id="KW-0732">Signal</keyword>
<accession>A0A197JQA1</accession>
<gene>
    <name evidence="2" type="ORF">K457DRAFT_897890</name>
</gene>
<dbReference type="GO" id="GO:0005198">
    <property type="term" value="F:structural molecule activity"/>
    <property type="evidence" value="ECO:0007669"/>
    <property type="project" value="InterPro"/>
</dbReference>
<dbReference type="PANTHER" id="PTHR38009">
    <property type="entry name" value="CONSERVED HYPOTHETICAL PHAGE TAIL PROTEIN"/>
    <property type="match status" value="1"/>
</dbReference>